<organism evidence="2 3">
    <name type="scientific">Aeromonas caviae</name>
    <name type="common">Aeromonas punctata</name>
    <dbReference type="NCBI Taxonomy" id="648"/>
    <lineage>
        <taxon>Bacteria</taxon>
        <taxon>Pseudomonadati</taxon>
        <taxon>Pseudomonadota</taxon>
        <taxon>Gammaproteobacteria</taxon>
        <taxon>Aeromonadales</taxon>
        <taxon>Aeromonadaceae</taxon>
        <taxon>Aeromonas</taxon>
    </lineage>
</organism>
<feature type="domain" description="Minor tail T" evidence="1">
    <location>
        <begin position="20"/>
        <end position="87"/>
    </location>
</feature>
<evidence type="ECO:0000259" key="1">
    <source>
        <dbReference type="Pfam" id="PF06223"/>
    </source>
</evidence>
<name>A0ABU5W972_AERCA</name>
<keyword evidence="3" id="KW-1185">Reference proteome</keyword>
<dbReference type="EMBL" id="JAYGOJ010000107">
    <property type="protein sequence ID" value="MEA9437436.1"/>
    <property type="molecule type" value="Genomic_DNA"/>
</dbReference>
<protein>
    <submittedName>
        <fullName evidence="2">Phage tail assembly protein T</fullName>
    </submittedName>
</protein>
<accession>A0ABU5W972</accession>
<reference evidence="2 3" key="1">
    <citation type="submission" date="2023-12" db="EMBL/GenBank/DDBJ databases">
        <title>Characterization of antibiotic resistance in Aeromonas spp. in hospital effluent.</title>
        <authorList>
            <person name="Negoseki B.R.S."/>
            <person name="Krul D."/>
            <person name="Siqueira A.C."/>
            <person name="Almeida M."/>
            <person name="Mesa D."/>
            <person name="Conte D."/>
            <person name="Dalla-Costa L.M."/>
        </authorList>
    </citation>
    <scope>NUCLEOTIDE SEQUENCE [LARGE SCALE GENOMIC DNA]</scope>
    <source>
        <strain evidence="2 3">36v</strain>
    </source>
</reference>
<sequence>MAFARQFVRADWRRFLSEISAREYIEWSGHFRRFPFDYHLRQFEMGQICAAIYNTAFRPQDPIPLTQFLYNQPADPQPVERSDDELMMLSGSVPGVERVDVINECS</sequence>
<gene>
    <name evidence="2" type="ORF">VCX44_16895</name>
</gene>
<dbReference type="RefSeq" id="WP_323580829.1">
    <property type="nucleotide sequence ID" value="NZ_JAYGOJ010000107.1"/>
</dbReference>
<dbReference type="InterPro" id="IPR009350">
    <property type="entry name" value="Phage_tail_T"/>
</dbReference>
<proteinExistence type="predicted"/>
<dbReference type="Proteomes" id="UP001304847">
    <property type="component" value="Unassembled WGS sequence"/>
</dbReference>
<evidence type="ECO:0000313" key="3">
    <source>
        <dbReference type="Proteomes" id="UP001304847"/>
    </source>
</evidence>
<evidence type="ECO:0000313" key="2">
    <source>
        <dbReference type="EMBL" id="MEA9437436.1"/>
    </source>
</evidence>
<comment type="caution">
    <text evidence="2">The sequence shown here is derived from an EMBL/GenBank/DDBJ whole genome shotgun (WGS) entry which is preliminary data.</text>
</comment>
<dbReference type="Pfam" id="PF06223">
    <property type="entry name" value="Phage_tail_T"/>
    <property type="match status" value="1"/>
</dbReference>